<dbReference type="STRING" id="1469948.GCA_000732725_01961"/>
<dbReference type="SUPFAM" id="SSF47616">
    <property type="entry name" value="GST C-terminal domain-like"/>
    <property type="match status" value="1"/>
</dbReference>
<organism evidence="5 6">
    <name type="scientific">Kineothrix alysoides</name>
    <dbReference type="NCBI Taxonomy" id="1469948"/>
    <lineage>
        <taxon>Bacteria</taxon>
        <taxon>Bacillati</taxon>
        <taxon>Bacillota</taxon>
        <taxon>Clostridia</taxon>
        <taxon>Lachnospirales</taxon>
        <taxon>Lachnospiraceae</taxon>
        <taxon>Kineothrix</taxon>
    </lineage>
</organism>
<evidence type="ECO:0000313" key="5">
    <source>
        <dbReference type="EMBL" id="TCL59080.1"/>
    </source>
</evidence>
<dbReference type="InterPro" id="IPR036249">
    <property type="entry name" value="Thioredoxin-like_sf"/>
</dbReference>
<dbReference type="PIRSF" id="PIRSF015753">
    <property type="entry name" value="GST"/>
    <property type="match status" value="1"/>
</dbReference>
<feature type="active site" description="Proton donor/acceptor" evidence="1">
    <location>
        <position position="183"/>
    </location>
</feature>
<protein>
    <submittedName>
        <fullName evidence="5">Putative glutathione S-transferase</fullName>
    </submittedName>
</protein>
<dbReference type="InterPro" id="IPR016639">
    <property type="entry name" value="GST_Omega/GSH"/>
</dbReference>
<dbReference type="RefSeq" id="WP_031390657.1">
    <property type="nucleotide sequence ID" value="NZ_JPNB01000001.1"/>
</dbReference>
<dbReference type="Gene3D" id="1.20.1050.10">
    <property type="match status" value="1"/>
</dbReference>
<feature type="active site" description="Nucleophile" evidence="1">
    <location>
        <position position="49"/>
    </location>
</feature>
<dbReference type="GO" id="GO:0004364">
    <property type="term" value="F:glutathione transferase activity"/>
    <property type="evidence" value="ECO:0007669"/>
    <property type="project" value="InterPro"/>
</dbReference>
<comment type="caution">
    <text evidence="5">The sequence shown here is derived from an EMBL/GenBank/DDBJ whole genome shotgun (WGS) entry which is preliminary data.</text>
</comment>
<evidence type="ECO:0000256" key="3">
    <source>
        <dbReference type="PIRSR" id="PIRSR015753-3"/>
    </source>
</evidence>
<name>A0A4R1R187_9FIRM</name>
<dbReference type="EMBL" id="SLUO01000005">
    <property type="protein sequence ID" value="TCL59080.1"/>
    <property type="molecule type" value="Genomic_DNA"/>
</dbReference>
<sequence length="318" mass="36939">MSAKYIKDEIQTNGKFERQKNRFTTPFGDGEGRLPVEAGRYRLLWSPACPWAHRSVIVRSLLGLEDIISLGTLDPVRPDVGRTDWAFTLDENDVDPVLKIKYISEAYLNTDPGYKGRFTVPALVDLQTGKVVNNDYFNLTRYLEVEWKNYHKPGAPDLYPEELRKEIDELNDILFHDINNGVYKTGFARSREAYEEAYHLVFDRLGWLEEKLSHSRYLFGDRITESDVRLYVTLARFDAAYYNGFWTNRNKLTDFPNLWGYVRDLYSLPGFGDTTDFEAIKKHYHLCAVATNPYGIVPKGPDLSVWKQPHDRGTRKFQ</sequence>
<dbReference type="InterPro" id="IPR047047">
    <property type="entry name" value="GST_Omega-like_C"/>
</dbReference>
<dbReference type="GO" id="GO:0005737">
    <property type="term" value="C:cytoplasm"/>
    <property type="evidence" value="ECO:0007669"/>
    <property type="project" value="TreeGrafter"/>
</dbReference>
<feature type="binding site" evidence="2">
    <location>
        <position position="85"/>
    </location>
    <ligand>
        <name>glutathione</name>
        <dbReference type="ChEBI" id="CHEBI:57925"/>
    </ligand>
</feature>
<dbReference type="InterPro" id="IPR004045">
    <property type="entry name" value="Glutathione_S-Trfase_N"/>
</dbReference>
<dbReference type="Proteomes" id="UP000295718">
    <property type="component" value="Unassembled WGS sequence"/>
</dbReference>
<evidence type="ECO:0000259" key="4">
    <source>
        <dbReference type="PROSITE" id="PS50405"/>
    </source>
</evidence>
<keyword evidence="5" id="KW-0808">Transferase</keyword>
<evidence type="ECO:0000313" key="6">
    <source>
        <dbReference type="Proteomes" id="UP000295718"/>
    </source>
</evidence>
<evidence type="ECO:0000256" key="1">
    <source>
        <dbReference type="PIRSR" id="PIRSR015753-1"/>
    </source>
</evidence>
<dbReference type="SUPFAM" id="SSF52833">
    <property type="entry name" value="Thioredoxin-like"/>
    <property type="match status" value="1"/>
</dbReference>
<dbReference type="AlphaFoldDB" id="A0A4R1R187"/>
<dbReference type="CDD" id="cd03190">
    <property type="entry name" value="GST_C_Omega_like"/>
    <property type="match status" value="1"/>
</dbReference>
<proteinExistence type="predicted"/>
<dbReference type="PROSITE" id="PS50405">
    <property type="entry name" value="GST_CTER"/>
    <property type="match status" value="1"/>
</dbReference>
<dbReference type="SFLD" id="SFLDG01206">
    <property type="entry name" value="Xi.1"/>
    <property type="match status" value="1"/>
</dbReference>
<evidence type="ECO:0000256" key="2">
    <source>
        <dbReference type="PIRSR" id="PIRSR015753-2"/>
    </source>
</evidence>
<dbReference type="PANTHER" id="PTHR32419:SF6">
    <property type="entry name" value="GLUTATHIONE S-TRANSFERASE OMEGA-LIKE 1-RELATED"/>
    <property type="match status" value="1"/>
</dbReference>
<reference evidence="5 6" key="1">
    <citation type="submission" date="2019-03" db="EMBL/GenBank/DDBJ databases">
        <title>Genomic Encyclopedia of Type Strains, Phase IV (KMG-IV): sequencing the most valuable type-strain genomes for metagenomic binning, comparative biology and taxonomic classification.</title>
        <authorList>
            <person name="Goeker M."/>
        </authorList>
    </citation>
    <scope>NUCLEOTIDE SEQUENCE [LARGE SCALE GENOMIC DNA]</scope>
    <source>
        <strain evidence="5 6">DSM 100556</strain>
    </source>
</reference>
<dbReference type="Pfam" id="PF13409">
    <property type="entry name" value="GST_N_2"/>
    <property type="match status" value="1"/>
</dbReference>
<feature type="domain" description="GST C-terminal" evidence="4">
    <location>
        <begin position="160"/>
        <end position="284"/>
    </location>
</feature>
<keyword evidence="6" id="KW-1185">Reference proteome</keyword>
<feature type="binding site" evidence="2">
    <location>
        <begin position="117"/>
        <end position="120"/>
    </location>
    <ligand>
        <name>glutathione</name>
        <dbReference type="ChEBI" id="CHEBI:57925"/>
    </ligand>
</feature>
<feature type="site" description="Lowers pKa of active site Cys" evidence="3">
    <location>
        <position position="284"/>
    </location>
</feature>
<dbReference type="InterPro" id="IPR040079">
    <property type="entry name" value="Glutathione_S-Trfase"/>
</dbReference>
<dbReference type="OrthoDB" id="9769158at2"/>
<gene>
    <name evidence="5" type="ORF">EDD76_105257</name>
</gene>
<dbReference type="SFLD" id="SFLDG01148">
    <property type="entry name" value="Xi_(cytGST)"/>
    <property type="match status" value="1"/>
</dbReference>
<dbReference type="PANTHER" id="PTHR32419">
    <property type="entry name" value="GLUTATHIONYL-HYDROQUINONE REDUCTASE"/>
    <property type="match status" value="1"/>
</dbReference>
<dbReference type="Pfam" id="PF13410">
    <property type="entry name" value="GST_C_2"/>
    <property type="match status" value="1"/>
</dbReference>
<feature type="site" description="Lowers pKa of active site Cys" evidence="3">
    <location>
        <position position="241"/>
    </location>
</feature>
<dbReference type="SFLD" id="SFLDS00019">
    <property type="entry name" value="Glutathione_Transferase_(cytos"/>
    <property type="match status" value="1"/>
</dbReference>
<accession>A0A4R1R187</accession>
<dbReference type="InterPro" id="IPR010987">
    <property type="entry name" value="Glutathione-S-Trfase_C-like"/>
</dbReference>
<dbReference type="InterPro" id="IPR036282">
    <property type="entry name" value="Glutathione-S-Trfase_C_sf"/>
</dbReference>
<dbReference type="Gene3D" id="3.40.30.10">
    <property type="entry name" value="Glutaredoxin"/>
    <property type="match status" value="1"/>
</dbReference>